<organism evidence="2 3">
    <name type="scientific">Leersia perrieri</name>
    <dbReference type="NCBI Taxonomy" id="77586"/>
    <lineage>
        <taxon>Eukaryota</taxon>
        <taxon>Viridiplantae</taxon>
        <taxon>Streptophyta</taxon>
        <taxon>Embryophyta</taxon>
        <taxon>Tracheophyta</taxon>
        <taxon>Spermatophyta</taxon>
        <taxon>Magnoliopsida</taxon>
        <taxon>Liliopsida</taxon>
        <taxon>Poales</taxon>
        <taxon>Poaceae</taxon>
        <taxon>BOP clade</taxon>
        <taxon>Oryzoideae</taxon>
        <taxon>Oryzeae</taxon>
        <taxon>Oryzinae</taxon>
        <taxon>Leersia</taxon>
    </lineage>
</organism>
<dbReference type="Gramene" id="LPERR01G03410.1">
    <property type="protein sequence ID" value="LPERR01G03410.1"/>
    <property type="gene ID" value="LPERR01G03410"/>
</dbReference>
<sequence>MSTACPSNPRKRDRESSPAEQWRNLARTVPATLMHIGTSSSVKAIRSTKNAKSAMKAAKRSGDLSPAGKPDASGSSWPPEAVELLQQARDDVSIGLKALRDTRDAIVVEFFDAWKVLNQNR</sequence>
<dbReference type="AlphaFoldDB" id="A0A0D9UWZ2"/>
<feature type="region of interest" description="Disordered" evidence="1">
    <location>
        <begin position="1"/>
        <end position="21"/>
    </location>
</feature>
<reference evidence="3" key="2">
    <citation type="submission" date="2013-12" db="EMBL/GenBank/DDBJ databases">
        <authorList>
            <person name="Yu Y."/>
            <person name="Lee S."/>
            <person name="de Baynast K."/>
            <person name="Wissotski M."/>
            <person name="Liu L."/>
            <person name="Talag J."/>
            <person name="Goicoechea J."/>
            <person name="Angelova A."/>
            <person name="Jetty R."/>
            <person name="Kudrna D."/>
            <person name="Golser W."/>
            <person name="Rivera L."/>
            <person name="Zhang J."/>
            <person name="Wing R."/>
        </authorList>
    </citation>
    <scope>NUCLEOTIDE SEQUENCE</scope>
</reference>
<reference evidence="2 3" key="1">
    <citation type="submission" date="2012-08" db="EMBL/GenBank/DDBJ databases">
        <title>Oryza genome evolution.</title>
        <authorList>
            <person name="Wing R.A."/>
        </authorList>
    </citation>
    <scope>NUCLEOTIDE SEQUENCE</scope>
</reference>
<dbReference type="EnsemblPlants" id="LPERR01G03410.1">
    <property type="protein sequence ID" value="LPERR01G03410.1"/>
    <property type="gene ID" value="LPERR01G03410"/>
</dbReference>
<feature type="compositionally biased region" description="Polar residues" evidence="1">
    <location>
        <begin position="40"/>
        <end position="51"/>
    </location>
</feature>
<reference evidence="2" key="3">
    <citation type="submission" date="2015-04" db="UniProtKB">
        <authorList>
            <consortium name="EnsemblPlants"/>
        </authorList>
    </citation>
    <scope>IDENTIFICATION</scope>
</reference>
<proteinExistence type="predicted"/>
<evidence type="ECO:0000256" key="1">
    <source>
        <dbReference type="SAM" id="MobiDB-lite"/>
    </source>
</evidence>
<evidence type="ECO:0000313" key="3">
    <source>
        <dbReference type="Proteomes" id="UP000032180"/>
    </source>
</evidence>
<accession>A0A0D9UWZ2</accession>
<feature type="region of interest" description="Disordered" evidence="1">
    <location>
        <begin position="40"/>
        <end position="80"/>
    </location>
</feature>
<protein>
    <recommendedName>
        <fullName evidence="4">DUF632 domain-containing protein</fullName>
    </recommendedName>
</protein>
<dbReference type="HOGENOM" id="CLU_2041411_0_0_1"/>
<name>A0A0D9UWZ2_9ORYZ</name>
<dbReference type="Proteomes" id="UP000032180">
    <property type="component" value="Chromosome 1"/>
</dbReference>
<evidence type="ECO:0000313" key="2">
    <source>
        <dbReference type="EnsemblPlants" id="LPERR01G03410.1"/>
    </source>
</evidence>
<evidence type="ECO:0008006" key="4">
    <source>
        <dbReference type="Google" id="ProtNLM"/>
    </source>
</evidence>
<keyword evidence="3" id="KW-1185">Reference proteome</keyword>